<dbReference type="PANTHER" id="PTHR46014:SF1">
    <property type="entry name" value="TETRATRICOPEPTIDE REPEAT PROTEIN 1"/>
    <property type="match status" value="1"/>
</dbReference>
<dbReference type="Proteomes" id="UP000295252">
    <property type="component" value="Chromosome VIII"/>
</dbReference>
<dbReference type="PROSITE" id="PS50005">
    <property type="entry name" value="TPR"/>
    <property type="match status" value="1"/>
</dbReference>
<dbReference type="InterPro" id="IPR019734">
    <property type="entry name" value="TPR_rpt"/>
</dbReference>
<dbReference type="SMART" id="SM00028">
    <property type="entry name" value="TPR"/>
    <property type="match status" value="3"/>
</dbReference>
<dbReference type="EMBL" id="HG739093">
    <property type="protein sequence ID" value="CDP02865.1"/>
    <property type="molecule type" value="Genomic_DNA"/>
</dbReference>
<dbReference type="OrthoDB" id="1872379at2759"/>
<dbReference type="OMA" id="IANSHRD"/>
<evidence type="ECO:0000313" key="3">
    <source>
        <dbReference type="EMBL" id="CDP02865.1"/>
    </source>
</evidence>
<keyword evidence="4" id="KW-1185">Reference proteome</keyword>
<dbReference type="InterPro" id="IPR052769">
    <property type="entry name" value="TPR_domain_protein"/>
</dbReference>
<dbReference type="Pfam" id="PF13181">
    <property type="entry name" value="TPR_8"/>
    <property type="match status" value="1"/>
</dbReference>
<dbReference type="FunCoup" id="A0A068U2T7">
    <property type="interactions" value="2961"/>
</dbReference>
<dbReference type="PhylomeDB" id="A0A068U2T7"/>
<gene>
    <name evidence="3" type="ORF">GSCOC_T00041263001</name>
</gene>
<reference evidence="4" key="1">
    <citation type="journal article" date="2014" name="Science">
        <title>The coffee genome provides insight into the convergent evolution of caffeine biosynthesis.</title>
        <authorList>
            <person name="Denoeud F."/>
            <person name="Carretero-Paulet L."/>
            <person name="Dereeper A."/>
            <person name="Droc G."/>
            <person name="Guyot R."/>
            <person name="Pietrella M."/>
            <person name="Zheng C."/>
            <person name="Alberti A."/>
            <person name="Anthony F."/>
            <person name="Aprea G."/>
            <person name="Aury J.M."/>
            <person name="Bento P."/>
            <person name="Bernard M."/>
            <person name="Bocs S."/>
            <person name="Campa C."/>
            <person name="Cenci A."/>
            <person name="Combes M.C."/>
            <person name="Crouzillat D."/>
            <person name="Da Silva C."/>
            <person name="Daddiego L."/>
            <person name="De Bellis F."/>
            <person name="Dussert S."/>
            <person name="Garsmeur O."/>
            <person name="Gayraud T."/>
            <person name="Guignon V."/>
            <person name="Jahn K."/>
            <person name="Jamilloux V."/>
            <person name="Joet T."/>
            <person name="Labadie K."/>
            <person name="Lan T."/>
            <person name="Leclercq J."/>
            <person name="Lepelley M."/>
            <person name="Leroy T."/>
            <person name="Li L.T."/>
            <person name="Librado P."/>
            <person name="Lopez L."/>
            <person name="Munoz A."/>
            <person name="Noel B."/>
            <person name="Pallavicini A."/>
            <person name="Perrotta G."/>
            <person name="Poncet V."/>
            <person name="Pot D."/>
            <person name="Priyono X."/>
            <person name="Rigoreau M."/>
            <person name="Rouard M."/>
            <person name="Rozas J."/>
            <person name="Tranchant-Dubreuil C."/>
            <person name="VanBuren R."/>
            <person name="Zhang Q."/>
            <person name="Andrade A.C."/>
            <person name="Argout X."/>
            <person name="Bertrand B."/>
            <person name="de Kochko A."/>
            <person name="Graziosi G."/>
            <person name="Henry R.J."/>
            <person name="Jayarama X."/>
            <person name="Ming R."/>
            <person name="Nagai C."/>
            <person name="Rounsley S."/>
            <person name="Sankoff D."/>
            <person name="Giuliano G."/>
            <person name="Albert V.A."/>
            <person name="Wincker P."/>
            <person name="Lashermes P."/>
        </authorList>
    </citation>
    <scope>NUCLEOTIDE SEQUENCE [LARGE SCALE GENOMIC DNA]</scope>
    <source>
        <strain evidence="4">cv. DH200-94</strain>
    </source>
</reference>
<sequence length="318" mass="35268">MVVIETVESNSIGEKVENTNEKVLPKTKPPVVKRDESTTTSSPAASSSSSSGARIVEESASHGNTAVGDASDGFETASEADLNDDEDDLVGEEQRREEAEKEEAKEGNREEGLVGSKERDNANDQHQEQQVDLNQEQIIEKALAEANDAKLEGNTLFKDGQYEEALSKYDIALQAVSSIPESVELRSVCHANRAACYSKMKKFEDTIKECTKALELNASYIKVLLRRAEAHEMLEHFEEAIADITKVLEVDPSHDQARRQIVRLKPLADEKREKMKEEMIGKLKEMGNSLLGRFGMSVDNFKAVKDPNTGSYSVSFQR</sequence>
<organism evidence="3 4">
    <name type="scientific">Coffea canephora</name>
    <name type="common">Robusta coffee</name>
    <dbReference type="NCBI Taxonomy" id="49390"/>
    <lineage>
        <taxon>Eukaryota</taxon>
        <taxon>Viridiplantae</taxon>
        <taxon>Streptophyta</taxon>
        <taxon>Embryophyta</taxon>
        <taxon>Tracheophyta</taxon>
        <taxon>Spermatophyta</taxon>
        <taxon>Magnoliopsida</taxon>
        <taxon>eudicotyledons</taxon>
        <taxon>Gunneridae</taxon>
        <taxon>Pentapetalae</taxon>
        <taxon>asterids</taxon>
        <taxon>lamiids</taxon>
        <taxon>Gentianales</taxon>
        <taxon>Rubiaceae</taxon>
        <taxon>Ixoroideae</taxon>
        <taxon>Gardenieae complex</taxon>
        <taxon>Bertiereae - Coffeeae clade</taxon>
        <taxon>Coffeeae</taxon>
        <taxon>Coffea</taxon>
    </lineage>
</organism>
<evidence type="ECO:0000313" key="4">
    <source>
        <dbReference type="Proteomes" id="UP000295252"/>
    </source>
</evidence>
<dbReference type="Gene3D" id="1.25.40.10">
    <property type="entry name" value="Tetratricopeptide repeat domain"/>
    <property type="match status" value="1"/>
</dbReference>
<dbReference type="InParanoid" id="A0A068U2T7"/>
<dbReference type="SUPFAM" id="SSF48452">
    <property type="entry name" value="TPR-like"/>
    <property type="match status" value="1"/>
</dbReference>
<dbReference type="InterPro" id="IPR011990">
    <property type="entry name" value="TPR-like_helical_dom_sf"/>
</dbReference>
<accession>A0A068U2T7</accession>
<evidence type="ECO:0000256" key="2">
    <source>
        <dbReference type="SAM" id="MobiDB-lite"/>
    </source>
</evidence>
<feature type="repeat" description="TPR" evidence="1">
    <location>
        <begin position="221"/>
        <end position="254"/>
    </location>
</feature>
<feature type="region of interest" description="Disordered" evidence="2">
    <location>
        <begin position="1"/>
        <end position="131"/>
    </location>
</feature>
<dbReference type="PANTHER" id="PTHR46014">
    <property type="entry name" value="TETRATRICOPEPTIDE REPEAT PROTEIN 1"/>
    <property type="match status" value="1"/>
</dbReference>
<protein>
    <submittedName>
        <fullName evidence="3">Uncharacterized protein</fullName>
    </submittedName>
</protein>
<dbReference type="STRING" id="49390.A0A068U2T7"/>
<feature type="compositionally biased region" description="Low complexity" evidence="2">
    <location>
        <begin position="38"/>
        <end position="53"/>
    </location>
</feature>
<dbReference type="Gramene" id="CDP02865">
    <property type="protein sequence ID" value="CDP02865"/>
    <property type="gene ID" value="GSCOC_T00041263001"/>
</dbReference>
<proteinExistence type="predicted"/>
<name>A0A068U2T7_COFCA</name>
<feature type="compositionally biased region" description="Basic and acidic residues" evidence="2">
    <location>
        <begin position="14"/>
        <end position="24"/>
    </location>
</feature>
<feature type="compositionally biased region" description="Basic and acidic residues" evidence="2">
    <location>
        <begin position="92"/>
        <end position="129"/>
    </location>
</feature>
<feature type="compositionally biased region" description="Acidic residues" evidence="2">
    <location>
        <begin position="81"/>
        <end position="91"/>
    </location>
</feature>
<evidence type="ECO:0000256" key="1">
    <source>
        <dbReference type="PROSITE-ProRule" id="PRU00339"/>
    </source>
</evidence>
<keyword evidence="1" id="KW-0802">TPR repeat</keyword>
<dbReference type="AlphaFoldDB" id="A0A068U2T7"/>